<dbReference type="EMBL" id="MAYW01000068">
    <property type="protein sequence ID" value="ODS32307.1"/>
    <property type="molecule type" value="Genomic_DNA"/>
</dbReference>
<dbReference type="AlphaFoldDB" id="A0A1E3X9K7"/>
<dbReference type="Gene3D" id="3.40.50.10770">
    <property type="entry name" value="Hypothetical protein VC1899 like domain (Restriction endonuclease-like)"/>
    <property type="match status" value="1"/>
</dbReference>
<protein>
    <submittedName>
        <fullName evidence="2">CRISPR-associated protein</fullName>
    </submittedName>
</protein>
<comment type="caution">
    <text evidence="2">The sequence shown here is derived from an EMBL/GenBank/DDBJ whole genome shotgun (WGS) entry which is preliminary data.</text>
</comment>
<feature type="domain" description="Csm6 6H" evidence="1">
    <location>
        <begin position="159"/>
        <end position="221"/>
    </location>
</feature>
<dbReference type="Pfam" id="PF09670">
    <property type="entry name" value="Cas_Cas02710"/>
    <property type="match status" value="1"/>
</dbReference>
<dbReference type="InterPro" id="IPR054008">
    <property type="entry name" value="Csm6_6H"/>
</dbReference>
<name>A0A1E3X9K7_9BACT</name>
<organism evidence="2 3">
    <name type="scientific">Candidatus Scalindua rubra</name>
    <dbReference type="NCBI Taxonomy" id="1872076"/>
    <lineage>
        <taxon>Bacteria</taxon>
        <taxon>Pseudomonadati</taxon>
        <taxon>Planctomycetota</taxon>
        <taxon>Candidatus Brocadiia</taxon>
        <taxon>Candidatus Brocadiales</taxon>
        <taxon>Candidatus Scalinduaceae</taxon>
        <taxon>Candidatus Scalindua</taxon>
    </lineage>
</organism>
<gene>
    <name evidence="2" type="ORF">SCARUB_02555</name>
</gene>
<dbReference type="Pfam" id="PF22205">
    <property type="entry name" value="Csm6_6H"/>
    <property type="match status" value="1"/>
</dbReference>
<evidence type="ECO:0000313" key="2">
    <source>
        <dbReference type="EMBL" id="ODS32307.1"/>
    </source>
</evidence>
<dbReference type="Proteomes" id="UP000094056">
    <property type="component" value="Unassembled WGS sequence"/>
</dbReference>
<sequence>MIQPTPKAILISVGGSPKPVVVSLNQQRPEYICFFVSEATKDSTEKEILPNLDFQPRHWDWIITPNAEGLSECYREITDRLPSILQKWGINNDELVVDYTGGTKTMSVAITLATVEVSTGYAYVGGVERSKDGVGVVLNGKEKMCFFENPWNEIAFMSRKEASILFNKGRYAAASAIFDKIEGKVNINHKPFIKIMKKMSDGYNLWDQFKHNEARNILYSCRDIIKTYSIGDKKVDNLVTVLIQNIDFLDKLKGNDELKHYDLIANAMRRAELENKYDDAVARLYRVIEAIAHYRLQSAYQINSTNVKDVQIPESIRNDYITKYKDNRENRIKLGMFASYLLLEKLNDHLGNSFFTVYEKEIRGLLAIRNSSILAHGFDSVRPETYERLLNIILSFSETKKEDLPQFPVLEI</sequence>
<evidence type="ECO:0000313" key="3">
    <source>
        <dbReference type="Proteomes" id="UP000094056"/>
    </source>
</evidence>
<dbReference type="NCBIfam" id="TIGR02710">
    <property type="entry name" value="TIGR02710 family CRISPR-associated CARF protein"/>
    <property type="match status" value="1"/>
</dbReference>
<proteinExistence type="predicted"/>
<reference evidence="2 3" key="1">
    <citation type="submission" date="2016-07" db="EMBL/GenBank/DDBJ databases">
        <title>Draft genome of Scalindua rubra, obtained from a brine-seawater interface in the Red Sea, sheds light on salt adaptation in anammox bacteria.</title>
        <authorList>
            <person name="Speth D.R."/>
            <person name="Lagkouvardos I."/>
            <person name="Wang Y."/>
            <person name="Qian P.-Y."/>
            <person name="Dutilh B.E."/>
            <person name="Jetten M.S."/>
        </authorList>
    </citation>
    <scope>NUCLEOTIDE SEQUENCE [LARGE SCALE GENOMIC DNA]</scope>
    <source>
        <strain evidence="2">BSI-1</strain>
    </source>
</reference>
<accession>A0A1E3X9K7</accession>
<dbReference type="InterPro" id="IPR014082">
    <property type="entry name" value="CRISPR-assoc_prot_Cas02710"/>
</dbReference>
<evidence type="ECO:0000259" key="1">
    <source>
        <dbReference type="Pfam" id="PF22205"/>
    </source>
</evidence>